<reference evidence="1" key="1">
    <citation type="submission" date="2019-11" db="EMBL/GenBank/DDBJ databases">
        <authorList>
            <person name="Liu Y."/>
            <person name="Hou J."/>
            <person name="Li T.-Q."/>
            <person name="Guan C.-H."/>
            <person name="Wu X."/>
            <person name="Wu H.-Z."/>
            <person name="Ling F."/>
            <person name="Zhang R."/>
            <person name="Shi X.-G."/>
            <person name="Ren J.-P."/>
            <person name="Chen E.-F."/>
            <person name="Sun J.-M."/>
        </authorList>
    </citation>
    <scope>NUCLEOTIDE SEQUENCE</scope>
    <source>
        <strain evidence="1">Adult_tree_wgs_1</strain>
        <tissue evidence="1">Leaves</tissue>
    </source>
</reference>
<dbReference type="Proteomes" id="UP000626092">
    <property type="component" value="Unassembled WGS sequence"/>
</dbReference>
<keyword evidence="2" id="KW-1185">Reference proteome</keyword>
<accession>A0A834HIC1</accession>
<evidence type="ECO:0000313" key="1">
    <source>
        <dbReference type="EMBL" id="KAF7153768.1"/>
    </source>
</evidence>
<protein>
    <submittedName>
        <fullName evidence="1">Uncharacterized protein</fullName>
    </submittedName>
</protein>
<evidence type="ECO:0000313" key="2">
    <source>
        <dbReference type="Proteomes" id="UP000626092"/>
    </source>
</evidence>
<dbReference type="EMBL" id="WJXA01000001">
    <property type="protein sequence ID" value="KAF7153768.1"/>
    <property type="molecule type" value="Genomic_DNA"/>
</dbReference>
<gene>
    <name evidence="1" type="ORF">RHSIM_Rhsim01G0267900</name>
</gene>
<proteinExistence type="predicted"/>
<comment type="caution">
    <text evidence="1">The sequence shown here is derived from an EMBL/GenBank/DDBJ whole genome shotgun (WGS) entry which is preliminary data.</text>
</comment>
<organism evidence="1 2">
    <name type="scientific">Rhododendron simsii</name>
    <name type="common">Sims's rhododendron</name>
    <dbReference type="NCBI Taxonomy" id="118357"/>
    <lineage>
        <taxon>Eukaryota</taxon>
        <taxon>Viridiplantae</taxon>
        <taxon>Streptophyta</taxon>
        <taxon>Embryophyta</taxon>
        <taxon>Tracheophyta</taxon>
        <taxon>Spermatophyta</taxon>
        <taxon>Magnoliopsida</taxon>
        <taxon>eudicotyledons</taxon>
        <taxon>Gunneridae</taxon>
        <taxon>Pentapetalae</taxon>
        <taxon>asterids</taxon>
        <taxon>Ericales</taxon>
        <taxon>Ericaceae</taxon>
        <taxon>Ericoideae</taxon>
        <taxon>Rhodoreae</taxon>
        <taxon>Rhododendron</taxon>
    </lineage>
</organism>
<name>A0A834HIC1_RHOSS</name>
<dbReference type="AlphaFoldDB" id="A0A834HIC1"/>
<sequence length="154" mass="16635">MGLSDHPLTPSRFRTSDMANTVTVLHAEPEKVSSFFFSFLKILENEDAALYPCPESAVDLAMALAQKCQLNSIRLLDVDGNEVKVIGEPEVSGGFLGFPSRDGSSLCAFLIRVLRLLLQMSPGASAVLGCGVVTSIGTTQSLKHCFFHRSHHSP</sequence>